<evidence type="ECO:0000313" key="1">
    <source>
        <dbReference type="EMBL" id="KAF4301981.1"/>
    </source>
</evidence>
<dbReference type="EMBL" id="WWBZ02000040">
    <property type="protein sequence ID" value="KAF4305520.1"/>
    <property type="molecule type" value="Genomic_DNA"/>
</dbReference>
<gene>
    <name evidence="2" type="ORF">GTA08_BOTSDO06150</name>
    <name evidence="1" type="ORF">GTA08_BOTSDO10349</name>
</gene>
<comment type="caution">
    <text evidence="1">The sequence shown here is derived from an EMBL/GenBank/DDBJ whole genome shotgun (WGS) entry which is preliminary data.</text>
</comment>
<organism evidence="1 3">
    <name type="scientific">Botryosphaeria dothidea</name>
    <dbReference type="NCBI Taxonomy" id="55169"/>
    <lineage>
        <taxon>Eukaryota</taxon>
        <taxon>Fungi</taxon>
        <taxon>Dikarya</taxon>
        <taxon>Ascomycota</taxon>
        <taxon>Pezizomycotina</taxon>
        <taxon>Dothideomycetes</taxon>
        <taxon>Dothideomycetes incertae sedis</taxon>
        <taxon>Botryosphaeriales</taxon>
        <taxon>Botryosphaeriaceae</taxon>
        <taxon>Botryosphaeria</taxon>
    </lineage>
</organism>
<evidence type="ECO:0000313" key="2">
    <source>
        <dbReference type="EMBL" id="KAF4305520.1"/>
    </source>
</evidence>
<reference evidence="1 3" key="1">
    <citation type="submission" date="2020-04" db="EMBL/GenBank/DDBJ databases">
        <title>Genome Assembly and Annotation of Botryosphaeria dothidea sdau 11-99, a Latent Pathogen of Apple Fruit Ring Rot in China.</title>
        <authorList>
            <person name="Yu C."/>
            <person name="Diao Y."/>
            <person name="Lu Q."/>
            <person name="Zhao J."/>
            <person name="Cui S."/>
            <person name="Peng C."/>
            <person name="He B."/>
            <person name="Liu H."/>
        </authorList>
    </citation>
    <scope>NUCLEOTIDE SEQUENCE [LARGE SCALE GENOMIC DNA]</scope>
    <source>
        <strain evidence="3">sdau11-99</strain>
        <strain evidence="1">Sdau11-99</strain>
    </source>
</reference>
<name>A0A8H4IIV8_9PEZI</name>
<dbReference type="Proteomes" id="UP000572817">
    <property type="component" value="Unassembled WGS sequence"/>
</dbReference>
<dbReference type="EMBL" id="WWBZ02000073">
    <property type="protein sequence ID" value="KAF4301981.1"/>
    <property type="molecule type" value="Genomic_DNA"/>
</dbReference>
<evidence type="ECO:0000313" key="3">
    <source>
        <dbReference type="Proteomes" id="UP000572817"/>
    </source>
</evidence>
<keyword evidence="3" id="KW-1185">Reference proteome</keyword>
<proteinExistence type="predicted"/>
<accession>A0A8H4IIV8</accession>
<sequence length="132" mass="14123">MNVGSPFLLAANTGFTPIGKPQGCQQVPSCTGTEFECALSSNQQGQCQLTQNTIVTVVAKINWETSGSNPDPAINVIIADAYKKSQPACIAVNFASKTYYWQFAQDQTGNCFVDELYSLATLQAASLFLTLG</sequence>
<dbReference type="AlphaFoldDB" id="A0A8H4IIV8"/>
<protein>
    <submittedName>
        <fullName evidence="1">Uncharacterized protein</fullName>
    </submittedName>
</protein>